<evidence type="ECO:0000313" key="4">
    <source>
        <dbReference type="EMBL" id="KAK3210671.1"/>
    </source>
</evidence>
<feature type="chain" id="PRO_5041949811" description="Glyoxal oxidase N-terminal domain-containing protein" evidence="2">
    <location>
        <begin position="22"/>
        <end position="161"/>
    </location>
</feature>
<keyword evidence="5" id="KW-1185">Reference proteome</keyword>
<gene>
    <name evidence="4" type="ORF">Dsin_015377</name>
</gene>
<accession>A0AAE0AB40</accession>
<keyword evidence="2" id="KW-0732">Signal</keyword>
<dbReference type="InterPro" id="IPR037293">
    <property type="entry name" value="Gal_Oxidase_central_sf"/>
</dbReference>
<feature type="domain" description="Glyoxal oxidase N-terminal" evidence="3">
    <location>
        <begin position="96"/>
        <end position="157"/>
    </location>
</feature>
<dbReference type="EMBL" id="JANJYJ010000005">
    <property type="protein sequence ID" value="KAK3210671.1"/>
    <property type="molecule type" value="Genomic_DNA"/>
</dbReference>
<reference evidence="4" key="1">
    <citation type="journal article" date="2023" name="Plant J.">
        <title>Genome sequences and population genomics provide insights into the demographic history, inbreeding, and mutation load of two 'living fossil' tree species of Dipteronia.</title>
        <authorList>
            <person name="Feng Y."/>
            <person name="Comes H.P."/>
            <person name="Chen J."/>
            <person name="Zhu S."/>
            <person name="Lu R."/>
            <person name="Zhang X."/>
            <person name="Li P."/>
            <person name="Qiu J."/>
            <person name="Olsen K.M."/>
            <person name="Qiu Y."/>
        </authorList>
    </citation>
    <scope>NUCLEOTIDE SEQUENCE</scope>
    <source>
        <strain evidence="4">NBL</strain>
    </source>
</reference>
<dbReference type="Gene3D" id="2.130.10.80">
    <property type="entry name" value="Galactose oxidase/kelch, beta-propeller"/>
    <property type="match status" value="1"/>
</dbReference>
<dbReference type="Pfam" id="PF07250">
    <property type="entry name" value="Glyoxal_oxid_N"/>
    <property type="match status" value="1"/>
</dbReference>
<dbReference type="PANTHER" id="PTHR32208">
    <property type="entry name" value="SECRETED PROTEIN-RELATED"/>
    <property type="match status" value="1"/>
</dbReference>
<evidence type="ECO:0000256" key="2">
    <source>
        <dbReference type="SAM" id="SignalP"/>
    </source>
</evidence>
<organism evidence="4 5">
    <name type="scientific">Dipteronia sinensis</name>
    <dbReference type="NCBI Taxonomy" id="43782"/>
    <lineage>
        <taxon>Eukaryota</taxon>
        <taxon>Viridiplantae</taxon>
        <taxon>Streptophyta</taxon>
        <taxon>Embryophyta</taxon>
        <taxon>Tracheophyta</taxon>
        <taxon>Spermatophyta</taxon>
        <taxon>Magnoliopsida</taxon>
        <taxon>eudicotyledons</taxon>
        <taxon>Gunneridae</taxon>
        <taxon>Pentapetalae</taxon>
        <taxon>rosids</taxon>
        <taxon>malvids</taxon>
        <taxon>Sapindales</taxon>
        <taxon>Sapindaceae</taxon>
        <taxon>Hippocastanoideae</taxon>
        <taxon>Acereae</taxon>
        <taxon>Dipteronia</taxon>
    </lineage>
</organism>
<feature type="signal peptide" evidence="2">
    <location>
        <begin position="1"/>
        <end position="21"/>
    </location>
</feature>
<dbReference type="Proteomes" id="UP001281410">
    <property type="component" value="Unassembled WGS sequence"/>
</dbReference>
<dbReference type="InterPro" id="IPR009880">
    <property type="entry name" value="Glyoxal_oxidase_N"/>
</dbReference>
<feature type="compositionally biased region" description="Low complexity" evidence="1">
    <location>
        <begin position="59"/>
        <end position="69"/>
    </location>
</feature>
<proteinExistence type="predicted"/>
<evidence type="ECO:0000313" key="5">
    <source>
        <dbReference type="Proteomes" id="UP001281410"/>
    </source>
</evidence>
<sequence>MAFMSFKCLCLLPLLFVSGYAQLFPDPFFKQEANETAEEDPSVPGGNPIDENPVGYRMNNNAAVGNPQNNKAAVGNIQTDMKRKANKPKNNNVEVDAAIETDTWCSSGGLTIEGNLVGTGGYMNGAKTLRFLDTCDKCDWREYPAALADPRWYVCANSLFL</sequence>
<evidence type="ECO:0000256" key="1">
    <source>
        <dbReference type="SAM" id="MobiDB-lite"/>
    </source>
</evidence>
<dbReference type="AlphaFoldDB" id="A0AAE0AB40"/>
<evidence type="ECO:0000259" key="3">
    <source>
        <dbReference type="Pfam" id="PF07250"/>
    </source>
</evidence>
<name>A0AAE0AB40_9ROSI</name>
<protein>
    <recommendedName>
        <fullName evidence="3">Glyoxal oxidase N-terminal domain-containing protein</fullName>
    </recommendedName>
</protein>
<comment type="caution">
    <text evidence="4">The sequence shown here is derived from an EMBL/GenBank/DDBJ whole genome shotgun (WGS) entry which is preliminary data.</text>
</comment>
<dbReference type="PANTHER" id="PTHR32208:SF93">
    <property type="entry name" value="ALDEHYDE OXIDASE GLOX1"/>
    <property type="match status" value="1"/>
</dbReference>
<feature type="region of interest" description="Disordered" evidence="1">
    <location>
        <begin position="34"/>
        <end position="69"/>
    </location>
</feature>